<dbReference type="GO" id="GO:0003676">
    <property type="term" value="F:nucleic acid binding"/>
    <property type="evidence" value="ECO:0007669"/>
    <property type="project" value="InterPro"/>
</dbReference>
<proteinExistence type="predicted"/>
<dbReference type="Gene3D" id="3.30.420.10">
    <property type="entry name" value="Ribonuclease H-like superfamily/Ribonuclease H"/>
    <property type="match status" value="1"/>
</dbReference>
<feature type="domain" description="J" evidence="2">
    <location>
        <begin position="20"/>
        <end position="107"/>
    </location>
</feature>
<comment type="caution">
    <text evidence="3">The sequence shown here is derived from an EMBL/GenBank/DDBJ whole genome shotgun (WGS) entry which is preliminary data.</text>
</comment>
<feature type="chain" id="PRO_5010362177" description="J domain-containing protein" evidence="1">
    <location>
        <begin position="27"/>
        <end position="849"/>
    </location>
</feature>
<organism evidence="3 4">
    <name type="scientific">Symbiodinium microadriaticum</name>
    <name type="common">Dinoflagellate</name>
    <name type="synonym">Zooxanthella microadriatica</name>
    <dbReference type="NCBI Taxonomy" id="2951"/>
    <lineage>
        <taxon>Eukaryota</taxon>
        <taxon>Sar</taxon>
        <taxon>Alveolata</taxon>
        <taxon>Dinophyceae</taxon>
        <taxon>Suessiales</taxon>
        <taxon>Symbiodiniaceae</taxon>
        <taxon>Symbiodinium</taxon>
    </lineage>
</organism>
<dbReference type="Pfam" id="PF13358">
    <property type="entry name" value="DDE_3"/>
    <property type="match status" value="1"/>
</dbReference>
<dbReference type="EMBL" id="LSRX01000429">
    <property type="protein sequence ID" value="OLP97526.1"/>
    <property type="molecule type" value="Genomic_DNA"/>
</dbReference>
<dbReference type="InterPro" id="IPR038717">
    <property type="entry name" value="Tc1-like_DDE_dom"/>
</dbReference>
<dbReference type="PROSITE" id="PS50076">
    <property type="entry name" value="DNAJ_2"/>
    <property type="match status" value="1"/>
</dbReference>
<gene>
    <name evidence="3" type="ORF">AK812_SmicGene20110</name>
</gene>
<evidence type="ECO:0000313" key="3">
    <source>
        <dbReference type="EMBL" id="OLP97526.1"/>
    </source>
</evidence>
<dbReference type="Gene3D" id="1.10.287.110">
    <property type="entry name" value="DnaJ domain"/>
    <property type="match status" value="1"/>
</dbReference>
<dbReference type="InterPro" id="IPR001623">
    <property type="entry name" value="DnaJ_domain"/>
</dbReference>
<dbReference type="InterPro" id="IPR036869">
    <property type="entry name" value="J_dom_sf"/>
</dbReference>
<dbReference type="InterPro" id="IPR036397">
    <property type="entry name" value="RNaseH_sf"/>
</dbReference>
<dbReference type="AlphaFoldDB" id="A0A1Q9DQS4"/>
<keyword evidence="1" id="KW-0732">Signal</keyword>
<feature type="signal peptide" evidence="1">
    <location>
        <begin position="1"/>
        <end position="26"/>
    </location>
</feature>
<dbReference type="CDD" id="cd06257">
    <property type="entry name" value="DnaJ"/>
    <property type="match status" value="1"/>
</dbReference>
<evidence type="ECO:0000313" key="4">
    <source>
        <dbReference type="Proteomes" id="UP000186817"/>
    </source>
</evidence>
<evidence type="ECO:0000259" key="2">
    <source>
        <dbReference type="PROSITE" id="PS50076"/>
    </source>
</evidence>
<dbReference type="OMA" id="ATCKEVV"/>
<reference evidence="3 4" key="1">
    <citation type="submission" date="2016-02" db="EMBL/GenBank/DDBJ databases">
        <title>Genome analysis of coral dinoflagellate symbionts highlights evolutionary adaptations to a symbiotic lifestyle.</title>
        <authorList>
            <person name="Aranda M."/>
            <person name="Li Y."/>
            <person name="Liew Y.J."/>
            <person name="Baumgarten S."/>
            <person name="Simakov O."/>
            <person name="Wilson M."/>
            <person name="Piel J."/>
            <person name="Ashoor H."/>
            <person name="Bougouffa S."/>
            <person name="Bajic V.B."/>
            <person name="Ryu T."/>
            <person name="Ravasi T."/>
            <person name="Bayer T."/>
            <person name="Micklem G."/>
            <person name="Kim H."/>
            <person name="Bhak J."/>
            <person name="Lajeunesse T.C."/>
            <person name="Voolstra C.R."/>
        </authorList>
    </citation>
    <scope>NUCLEOTIDE SEQUENCE [LARGE SCALE GENOMIC DNA]</scope>
    <source>
        <strain evidence="3 4">CCMP2467</strain>
    </source>
</reference>
<name>A0A1Q9DQS4_SYMMI</name>
<dbReference type="OrthoDB" id="440104at2759"/>
<dbReference type="SUPFAM" id="SSF46565">
    <property type="entry name" value="Chaperone J-domain"/>
    <property type="match status" value="1"/>
</dbReference>
<keyword evidence="4" id="KW-1185">Reference proteome</keyword>
<dbReference type="Proteomes" id="UP000186817">
    <property type="component" value="Unassembled WGS sequence"/>
</dbReference>
<accession>A0A1Q9DQS4</accession>
<evidence type="ECO:0000256" key="1">
    <source>
        <dbReference type="SAM" id="SignalP"/>
    </source>
</evidence>
<protein>
    <recommendedName>
        <fullName evidence="2">J domain-containing protein</fullName>
    </recommendedName>
</protein>
<sequence length="849" mass="95558">MAGLSLAQRAKRALVTLLLALAKAYGLEVSVSRESADADIQKAFRKVARRVHPDKGGSAADTQRLNAARDAWSAAQRGRGRGRPAAPTAVAEPGSGLHVRLQYEAVLLTYQSWSTDAALPAWERFCLFVNANLSPWSVKHWTATMETNASGSHHLHLMLQFHKAQDCLTSRFIFESTRPNASSHDYLGEGVCKKKLQQSIDRGMFYVWANKVGTVRVAANYEPCWTEATRTYQVLGKWPEALWKQRKVTSEQYEKYLYLSRDGVLARKRNLDAVREQEASLAEAALIEATTRRVRANAALYRPFPPAAAAQAWLALFLQDRLRYPLLVVRGASHTGKTEWVKSLFKNALELKVGSLEVFPEGMRGFDRDTHDGIILDDVRDMAFLAEHQDKLQGKYDTRVEFATTPGGTCAFRKYLFAVPIAVTVNESTRNLHYLDSHDWLRHEGNRVLLHFPEAKLVPSSVLCVRHPQSLDFANERKTLLLRDVHGLSWAAIQEQVVNLRGETPSVRLLQRLHQDVNRDLGRRVYKYSNCGRKATKATATVQKYLVGRLLVLRRRTTCTATTLRRELLANKGVDLEESTIRKILRDHGYKWLPRAQKRKYSAAKKKERLKFAKAVLRLTKAKLREKLSMAMDGVILSLPPRDATERANYCAHGDTHMWRLPGEAASEELAGQDPYPYQIPADRVVPLWGGLSEGGFALVTFHHARKLTSAAWCREVRRGKLAKAIQSLSPVRPAGPWTVLCDNEAFLHTAASKRAMAAAGVRAWRVPASSPDLNPVEKMWAWLRRRIRVKDCEDLRRRRPPIGKMAFKARLRSMLASKQAQHVAARIAAGFRATCKEVVSKQGGMARG</sequence>